<evidence type="ECO:0000259" key="7">
    <source>
        <dbReference type="PROSITE" id="PS51790"/>
    </source>
</evidence>
<gene>
    <name evidence="9" type="primary">LOC106456852</name>
</gene>
<evidence type="ECO:0000256" key="6">
    <source>
        <dbReference type="SAM" id="MobiDB-lite"/>
    </source>
</evidence>
<keyword evidence="3 5" id="KW-0560">Oxidoreductase</keyword>
<comment type="similarity">
    <text evidence="1 5">Belongs to the MsrB Met sulfoxide reductase family.</text>
</comment>
<comment type="function">
    <text evidence="5">Methionine-sulfoxide reductase that specifically reduces methionine (R)-sulfoxide back to methionine. While in many cases methionine oxidation is the result of random oxidation following oxidative stress, methionine oxidation is also a post-translational modification that takes place on specific residues.</text>
</comment>
<dbReference type="EC" id="1.8.4.12" evidence="2 5"/>
<dbReference type="NCBIfam" id="TIGR00357">
    <property type="entry name" value="peptide-methionine (R)-S-oxide reductase MsrB"/>
    <property type="match status" value="1"/>
</dbReference>
<evidence type="ECO:0000256" key="3">
    <source>
        <dbReference type="ARBA" id="ARBA00023002"/>
    </source>
</evidence>
<sequence>MSLNCLLYRFTSKNEPLTSTFDIEKKYDDALNYILLRNIMQNGSRDGFSHPDSSKNECTKEKLKKHLTYLQYHVTQERGTERAFTGKYYKLKDNGKYACVVCGEELFSSETKYHSGCGWPAFWDVVDKSKVTFKNDLSHVGGNLLLLAIKPGLARTEVSCRNCGAHLGHVFDDGPKPTGKRYCINSASLEFQKENNKEGSSKQSENKDNFDGLPK</sequence>
<reference evidence="9" key="1">
    <citation type="submission" date="2025-08" db="UniProtKB">
        <authorList>
            <consortium name="RefSeq"/>
        </authorList>
    </citation>
    <scope>IDENTIFICATION</scope>
    <source>
        <tissue evidence="9">Muscle</tissue>
    </source>
</reference>
<dbReference type="InterPro" id="IPR011057">
    <property type="entry name" value="Mss4-like_sf"/>
</dbReference>
<evidence type="ECO:0000256" key="2">
    <source>
        <dbReference type="ARBA" id="ARBA00012499"/>
    </source>
</evidence>
<keyword evidence="8" id="KW-1185">Reference proteome</keyword>
<feature type="domain" description="MsrB" evidence="7">
    <location>
        <begin position="60"/>
        <end position="194"/>
    </location>
</feature>
<keyword evidence="5" id="KW-0479">Metal-binding</keyword>
<dbReference type="InterPro" id="IPR002579">
    <property type="entry name" value="Met_Sox_Rdtase_MsrB_dom"/>
</dbReference>
<feature type="region of interest" description="Disordered" evidence="6">
    <location>
        <begin position="193"/>
        <end position="215"/>
    </location>
</feature>
<comment type="catalytic activity">
    <reaction evidence="4 5">
        <text>L-methionyl-[protein] + [thioredoxin]-disulfide + H2O = L-methionyl-(R)-S-oxide-[protein] + [thioredoxin]-dithiol</text>
        <dbReference type="Rhea" id="RHEA:24164"/>
        <dbReference type="Rhea" id="RHEA-COMP:10698"/>
        <dbReference type="Rhea" id="RHEA-COMP:10700"/>
        <dbReference type="Rhea" id="RHEA-COMP:12313"/>
        <dbReference type="Rhea" id="RHEA-COMP:12314"/>
        <dbReference type="ChEBI" id="CHEBI:15377"/>
        <dbReference type="ChEBI" id="CHEBI:16044"/>
        <dbReference type="ChEBI" id="CHEBI:29950"/>
        <dbReference type="ChEBI" id="CHEBI:45764"/>
        <dbReference type="ChEBI" id="CHEBI:50058"/>
        <dbReference type="EC" id="1.8.4.12"/>
    </reaction>
</comment>
<dbReference type="Gene3D" id="2.170.150.20">
    <property type="entry name" value="Peptide methionine sulfoxide reductase"/>
    <property type="match status" value="1"/>
</dbReference>
<dbReference type="PANTHER" id="PTHR10173:SF52">
    <property type="entry name" value="METHIONINE-R-SULFOXIDE REDUCTASE B1"/>
    <property type="match status" value="1"/>
</dbReference>
<evidence type="ECO:0000313" key="8">
    <source>
        <dbReference type="Proteomes" id="UP000694941"/>
    </source>
</evidence>
<proteinExistence type="inferred from homology"/>
<dbReference type="Proteomes" id="UP000694941">
    <property type="component" value="Unplaced"/>
</dbReference>
<evidence type="ECO:0000256" key="5">
    <source>
        <dbReference type="RuleBase" id="RU365044"/>
    </source>
</evidence>
<organism evidence="8 9">
    <name type="scientific">Limulus polyphemus</name>
    <name type="common">Atlantic horseshoe crab</name>
    <dbReference type="NCBI Taxonomy" id="6850"/>
    <lineage>
        <taxon>Eukaryota</taxon>
        <taxon>Metazoa</taxon>
        <taxon>Ecdysozoa</taxon>
        <taxon>Arthropoda</taxon>
        <taxon>Chelicerata</taxon>
        <taxon>Merostomata</taxon>
        <taxon>Xiphosura</taxon>
        <taxon>Limulidae</taxon>
        <taxon>Limulus</taxon>
    </lineage>
</organism>
<keyword evidence="5" id="KW-0862">Zinc</keyword>
<evidence type="ECO:0000313" key="9">
    <source>
        <dbReference type="RefSeq" id="XP_013771677.1"/>
    </source>
</evidence>
<dbReference type="Pfam" id="PF01641">
    <property type="entry name" value="SelR"/>
    <property type="match status" value="1"/>
</dbReference>
<protein>
    <recommendedName>
        <fullName evidence="2 5">Peptide-methionine (R)-S-oxide reductase</fullName>
        <ecNumber evidence="2 5">1.8.4.12</ecNumber>
    </recommendedName>
</protein>
<dbReference type="PANTHER" id="PTHR10173">
    <property type="entry name" value="METHIONINE SULFOXIDE REDUCTASE"/>
    <property type="match status" value="1"/>
</dbReference>
<name>A0ABM1AZG9_LIMPO</name>
<dbReference type="InterPro" id="IPR028427">
    <property type="entry name" value="Met_Sox_Rdtase_MsrB"/>
</dbReference>
<evidence type="ECO:0000256" key="4">
    <source>
        <dbReference type="ARBA" id="ARBA00048488"/>
    </source>
</evidence>
<evidence type="ECO:0000256" key="1">
    <source>
        <dbReference type="ARBA" id="ARBA00007174"/>
    </source>
</evidence>
<dbReference type="SUPFAM" id="SSF51316">
    <property type="entry name" value="Mss4-like"/>
    <property type="match status" value="1"/>
</dbReference>
<dbReference type="PROSITE" id="PS51790">
    <property type="entry name" value="MSRB"/>
    <property type="match status" value="1"/>
</dbReference>
<dbReference type="RefSeq" id="XP_013771677.1">
    <property type="nucleotide sequence ID" value="XM_013916223.2"/>
</dbReference>
<comment type="cofactor">
    <cofactor evidence="5">
        <name>Zn(2+)</name>
        <dbReference type="ChEBI" id="CHEBI:29105"/>
    </cofactor>
    <text evidence="5">Binds 1 zinc ion per subunit.</text>
</comment>
<accession>A0ABM1AZG9</accession>
<dbReference type="GeneID" id="106456852"/>